<dbReference type="Pfam" id="PF18662">
    <property type="entry name" value="HTH_56"/>
    <property type="match status" value="1"/>
</dbReference>
<evidence type="ECO:0000313" key="4">
    <source>
        <dbReference type="EMBL" id="MBS1011608.1"/>
    </source>
</evidence>
<evidence type="ECO:0000259" key="2">
    <source>
        <dbReference type="Pfam" id="PF06048"/>
    </source>
</evidence>
<reference evidence="4" key="2">
    <citation type="submission" date="2022-09" db="EMBL/GenBank/DDBJ databases">
        <title>Genome-inferred correspondence between phylogeny and metabolic traits in the wild Drosophila gut microbiome.</title>
        <authorList>
            <person name="Bueno E."/>
            <person name="Blow F."/>
            <person name="Douglas A.E."/>
        </authorList>
    </citation>
    <scope>NUCLEOTIDE SEQUENCE</scope>
    <source>
        <strain evidence="4">Dm-2019-70</strain>
    </source>
</reference>
<sequence length="606" mass="67050">MINAIVPWGEVHVPNGFGLSDEGLFAYDKKTKDYGYVCPPLAFVSGTSSLSDGSETYDLQYVTSRGDVVIREVRAAELTSRDIESWVGFGIGVTPTNKVPLLRFLVAQRRCIDIKVTYATVGWLNDDEFAANQLISSDPQRAGSLDSGSYDLQPKGTAHEWWKMWSGIRQNAALQLAVAVGLSSVLLRPISQAYPDLRNLLVSFIGNSSTGKTTAAMLAVSVAGNTQPFSQGSLMRSWSATPTAIPIMLDGNHGVPFVLDELSRFKGRDLTDVLYNLAEGTSRVRATKIATLRETSSWQTTIVVTGEHGLLDGTVSAQNDGLRTRVIELESVQWTSSSEEAEFIKTNCSNAYGWLITDLVKWVIFHREELLETFEAAVLMAKRLMADAPYRDRLSIKYAVLGATAVAANKCWPEIGLDAEKIMELAIQHSRRNWSTDLAGRVYMDLIDYLKANQASLLLPNSQYANTKVIGKISMVSNSMFIDLFPREFKKIVTEDLGAQSDRVVLSEFRKRGYLRNEADRQTTRITISGKRRTVVSIKIPEADQCDFTQSQRFDGEGLTKEPFSSGHIKTINDAVLQAMKVEGPVEEPDDRELDAIIDGGDEENE</sequence>
<feature type="domain" description="Cch helix turn helix" evidence="3">
    <location>
        <begin position="437"/>
        <end position="542"/>
    </location>
</feature>
<dbReference type="RefSeq" id="WP_211756837.1">
    <property type="nucleotide sequence ID" value="NZ_JAERKF010000019.1"/>
</dbReference>
<dbReference type="EMBL" id="JAERKF010000019">
    <property type="protein sequence ID" value="MBS1011608.1"/>
    <property type="molecule type" value="Genomic_DNA"/>
</dbReference>
<feature type="domain" description="DUF927" evidence="2">
    <location>
        <begin position="17"/>
        <end position="295"/>
    </location>
</feature>
<proteinExistence type="predicted"/>
<dbReference type="Pfam" id="PF06048">
    <property type="entry name" value="DUF927"/>
    <property type="match status" value="1"/>
</dbReference>
<evidence type="ECO:0000256" key="1">
    <source>
        <dbReference type="SAM" id="MobiDB-lite"/>
    </source>
</evidence>
<organism evidence="4 5">
    <name type="scientific">Levilactobacillus brevis</name>
    <name type="common">Lactobacillus brevis</name>
    <dbReference type="NCBI Taxonomy" id="1580"/>
    <lineage>
        <taxon>Bacteria</taxon>
        <taxon>Bacillati</taxon>
        <taxon>Bacillota</taxon>
        <taxon>Bacilli</taxon>
        <taxon>Lactobacillales</taxon>
        <taxon>Lactobacillaceae</taxon>
        <taxon>Levilactobacillus</taxon>
    </lineage>
</organism>
<feature type="region of interest" description="Disordered" evidence="1">
    <location>
        <begin position="585"/>
        <end position="606"/>
    </location>
</feature>
<comment type="caution">
    <text evidence="4">The sequence shown here is derived from an EMBL/GenBank/DDBJ whole genome shotgun (WGS) entry which is preliminary data.</text>
</comment>
<reference evidence="4" key="1">
    <citation type="submission" date="2020-12" db="EMBL/GenBank/DDBJ databases">
        <authorList>
            <person name="Mcmullen J.G."/>
        </authorList>
    </citation>
    <scope>NUCLEOTIDE SEQUENCE</scope>
    <source>
        <strain evidence="4">Dm-2019-70</strain>
    </source>
</reference>
<name>A0AA41ERL7_LEVBR</name>
<protein>
    <submittedName>
        <fullName evidence="4">DUF927 domain-containing protein</fullName>
    </submittedName>
</protein>
<dbReference type="InterPro" id="IPR009270">
    <property type="entry name" value="DUF927"/>
</dbReference>
<dbReference type="Proteomes" id="UP000676478">
    <property type="component" value="Unassembled WGS sequence"/>
</dbReference>
<evidence type="ECO:0000313" key="5">
    <source>
        <dbReference type="Proteomes" id="UP000676478"/>
    </source>
</evidence>
<evidence type="ECO:0000259" key="3">
    <source>
        <dbReference type="Pfam" id="PF18662"/>
    </source>
</evidence>
<accession>A0AA41ERL7</accession>
<dbReference type="InterPro" id="IPR040538">
    <property type="entry name" value="Cch_HTH"/>
</dbReference>
<dbReference type="AlphaFoldDB" id="A0AA41ERL7"/>
<gene>
    <name evidence="4" type="ORF">JK167_12340</name>
</gene>